<dbReference type="GO" id="GO:0031412">
    <property type="term" value="P:gas vesicle organization"/>
    <property type="evidence" value="ECO:0007669"/>
    <property type="project" value="InterPro"/>
</dbReference>
<dbReference type="Proteomes" id="UP000555564">
    <property type="component" value="Unassembled WGS sequence"/>
</dbReference>
<dbReference type="EMBL" id="JACHIU010000001">
    <property type="protein sequence ID" value="MBB6473576.1"/>
    <property type="molecule type" value="Genomic_DNA"/>
</dbReference>
<dbReference type="RefSeq" id="WP_343072666.1">
    <property type="nucleotide sequence ID" value="NZ_BAAALO010000070.1"/>
</dbReference>
<dbReference type="InterPro" id="IPR008634">
    <property type="entry name" value="Gas-vesicle_GvpO"/>
</dbReference>
<proteinExistence type="predicted"/>
<dbReference type="Pfam" id="PF05800">
    <property type="entry name" value="GvpO"/>
    <property type="match status" value="1"/>
</dbReference>
<gene>
    <name evidence="2" type="ORF">BJ992_003007</name>
</gene>
<evidence type="ECO:0000256" key="1">
    <source>
        <dbReference type="SAM" id="MobiDB-lite"/>
    </source>
</evidence>
<evidence type="ECO:0008006" key="4">
    <source>
        <dbReference type="Google" id="ProtNLM"/>
    </source>
</evidence>
<evidence type="ECO:0000313" key="3">
    <source>
        <dbReference type="Proteomes" id="UP000555564"/>
    </source>
</evidence>
<comment type="caution">
    <text evidence="2">The sequence shown here is derived from an EMBL/GenBank/DDBJ whole genome shotgun (WGS) entry which is preliminary data.</text>
</comment>
<sequence>MQSSRHPGRWPGRGAAGGTRHDDGPGGEDLEYDDSLDDAVDDYADDSLDDVVYDEEPEPGPGLTASTVGQVARDRIAPLVDRPIEAVVMVRPSADGWTVEVEVVEDRRVPSSGDTLAIYVVELDRHGEMVAYSRARTYKRAKGDAGRPGVQGRG</sequence>
<name>A0A7X0IE45_9ACTN</name>
<accession>A0A7X0IE45</accession>
<protein>
    <recommendedName>
        <fullName evidence="4">Gas vesicle protein</fullName>
    </recommendedName>
</protein>
<feature type="compositionally biased region" description="Acidic residues" evidence="1">
    <location>
        <begin position="25"/>
        <end position="58"/>
    </location>
</feature>
<reference evidence="2 3" key="1">
    <citation type="submission" date="2020-08" db="EMBL/GenBank/DDBJ databases">
        <title>Sequencing the genomes of 1000 actinobacteria strains.</title>
        <authorList>
            <person name="Klenk H.-P."/>
        </authorList>
    </citation>
    <scope>NUCLEOTIDE SEQUENCE [LARGE SCALE GENOMIC DNA]</scope>
    <source>
        <strain evidence="2 3">DSM 44936</strain>
    </source>
</reference>
<keyword evidence="3" id="KW-1185">Reference proteome</keyword>
<evidence type="ECO:0000313" key="2">
    <source>
        <dbReference type="EMBL" id="MBB6473576.1"/>
    </source>
</evidence>
<feature type="region of interest" description="Disordered" evidence="1">
    <location>
        <begin position="1"/>
        <end position="66"/>
    </location>
</feature>
<organism evidence="2 3">
    <name type="scientific">Sphaerisporangium rubeum</name>
    <dbReference type="NCBI Taxonomy" id="321317"/>
    <lineage>
        <taxon>Bacteria</taxon>
        <taxon>Bacillati</taxon>
        <taxon>Actinomycetota</taxon>
        <taxon>Actinomycetes</taxon>
        <taxon>Streptosporangiales</taxon>
        <taxon>Streptosporangiaceae</taxon>
        <taxon>Sphaerisporangium</taxon>
    </lineage>
</organism>
<dbReference type="AlphaFoldDB" id="A0A7X0IE45"/>